<organism evidence="2">
    <name type="scientific">Caldiarchaeum subterraneum</name>
    <dbReference type="NCBI Taxonomy" id="311458"/>
    <lineage>
        <taxon>Archaea</taxon>
        <taxon>Nitrososphaerota</taxon>
        <taxon>Candidatus Caldarchaeales</taxon>
        <taxon>Candidatus Caldarchaeaceae</taxon>
        <taxon>Candidatus Caldarchaeum</taxon>
    </lineage>
</organism>
<dbReference type="InterPro" id="IPR002478">
    <property type="entry name" value="PUA"/>
</dbReference>
<reference evidence="2" key="1">
    <citation type="journal article" date="2020" name="mSystems">
        <title>Genome- and Community-Level Interaction Insights into Carbon Utilization and Element Cycling Functions of Hydrothermarchaeota in Hydrothermal Sediment.</title>
        <authorList>
            <person name="Zhou Z."/>
            <person name="Liu Y."/>
            <person name="Xu W."/>
            <person name="Pan J."/>
            <person name="Luo Z.H."/>
            <person name="Li M."/>
        </authorList>
    </citation>
    <scope>NUCLEOTIDE SEQUENCE [LARGE SCALE GENOMIC DNA]</scope>
    <source>
        <strain evidence="2">SpSt-1056</strain>
    </source>
</reference>
<dbReference type="SMART" id="SM00359">
    <property type="entry name" value="PUA"/>
    <property type="match status" value="1"/>
</dbReference>
<dbReference type="Gene3D" id="2.30.130.10">
    <property type="entry name" value="PUA domain"/>
    <property type="match status" value="1"/>
</dbReference>
<evidence type="ECO:0000259" key="1">
    <source>
        <dbReference type="SMART" id="SM00359"/>
    </source>
</evidence>
<evidence type="ECO:0000313" key="2">
    <source>
        <dbReference type="EMBL" id="HHK67667.1"/>
    </source>
</evidence>
<dbReference type="PROSITE" id="PS50890">
    <property type="entry name" value="PUA"/>
    <property type="match status" value="1"/>
</dbReference>
<dbReference type="EMBL" id="DRWN01000009">
    <property type="protein sequence ID" value="HHK67667.1"/>
    <property type="molecule type" value="Genomic_DNA"/>
</dbReference>
<gene>
    <name evidence="2" type="ORF">ENM11_00725</name>
</gene>
<dbReference type="InterPro" id="IPR036974">
    <property type="entry name" value="PUA_sf"/>
</dbReference>
<dbReference type="SUPFAM" id="SSF88802">
    <property type="entry name" value="Pre-PUA domain"/>
    <property type="match status" value="1"/>
</dbReference>
<dbReference type="SUPFAM" id="SSF88697">
    <property type="entry name" value="PUA domain-like"/>
    <property type="match status" value="1"/>
</dbReference>
<dbReference type="NCBIfam" id="TIGR00451">
    <property type="entry name" value="unchar_dom_2"/>
    <property type="match status" value="1"/>
</dbReference>
<accession>A0A7C5Q5S5</accession>
<dbReference type="Gene3D" id="3.10.450.90">
    <property type="entry name" value="ArcTGT, C2 domain"/>
    <property type="match status" value="1"/>
</dbReference>
<feature type="domain" description="PUA" evidence="1">
    <location>
        <begin position="81"/>
        <end position="154"/>
    </location>
</feature>
<dbReference type="InterPro" id="IPR038250">
    <property type="entry name" value="TGT_C2_sf"/>
</dbReference>
<dbReference type="InterPro" id="IPR004521">
    <property type="entry name" value="Uncharacterised_CHP00451"/>
</dbReference>
<proteinExistence type="predicted"/>
<dbReference type="InterPro" id="IPR015947">
    <property type="entry name" value="PUA-like_sf"/>
</dbReference>
<name>A0A7C5Q5S5_CALS0</name>
<dbReference type="CDD" id="cd21149">
    <property type="entry name" value="PUA_archaeosine_TGT"/>
    <property type="match status" value="1"/>
</dbReference>
<protein>
    <submittedName>
        <fullName evidence="2">Pseudouridine synthase</fullName>
    </submittedName>
</protein>
<dbReference type="GO" id="GO:0003723">
    <property type="term" value="F:RNA binding"/>
    <property type="evidence" value="ECO:0007669"/>
    <property type="project" value="InterPro"/>
</dbReference>
<dbReference type="Pfam" id="PF14810">
    <property type="entry name" value="TGT_C2"/>
    <property type="match status" value="1"/>
</dbReference>
<comment type="caution">
    <text evidence="2">The sequence shown here is derived from an EMBL/GenBank/DDBJ whole genome shotgun (WGS) entry which is preliminary data.</text>
</comment>
<dbReference type="AlphaFoldDB" id="A0A7C5Q5S5"/>
<dbReference type="InterPro" id="IPR029402">
    <property type="entry name" value="TGT_C2"/>
</dbReference>
<sequence>MSYNNMLLKHARELASFLFNVNGEDFFPDGCVVEVSPSTGKLRRIWLNGVVLATIRPSDGMISLTLEGGMRLAKLSPGVKHRVVVNQEGETRVKNGFDVSPANVIAVDESIIPGQDVLVVDSAGSLLAVGKAVLSGIEMKELRRGTAVKVRHKI</sequence>
<dbReference type="Pfam" id="PF01472">
    <property type="entry name" value="PUA"/>
    <property type="match status" value="1"/>
</dbReference>